<proteinExistence type="predicted"/>
<evidence type="ECO:0000313" key="1">
    <source>
        <dbReference type="EMBL" id="CAB3411630.1"/>
    </source>
</evidence>
<dbReference type="Proteomes" id="UP000494206">
    <property type="component" value="Unassembled WGS sequence"/>
</dbReference>
<dbReference type="AlphaFoldDB" id="A0A8S1FCB3"/>
<organism evidence="1 2">
    <name type="scientific">Caenorhabditis bovis</name>
    <dbReference type="NCBI Taxonomy" id="2654633"/>
    <lineage>
        <taxon>Eukaryota</taxon>
        <taxon>Metazoa</taxon>
        <taxon>Ecdysozoa</taxon>
        <taxon>Nematoda</taxon>
        <taxon>Chromadorea</taxon>
        <taxon>Rhabditida</taxon>
        <taxon>Rhabditina</taxon>
        <taxon>Rhabditomorpha</taxon>
        <taxon>Rhabditoidea</taxon>
        <taxon>Rhabditidae</taxon>
        <taxon>Peloderinae</taxon>
        <taxon>Caenorhabditis</taxon>
    </lineage>
</organism>
<comment type="caution">
    <text evidence="1">The sequence shown here is derived from an EMBL/GenBank/DDBJ whole genome shotgun (WGS) entry which is preliminary data.</text>
</comment>
<keyword evidence="2" id="KW-1185">Reference proteome</keyword>
<reference evidence="1 2" key="1">
    <citation type="submission" date="2020-04" db="EMBL/GenBank/DDBJ databases">
        <authorList>
            <person name="Laetsch R D."/>
            <person name="Stevens L."/>
            <person name="Kumar S."/>
            <person name="Blaxter L. M."/>
        </authorList>
    </citation>
    <scope>NUCLEOTIDE SEQUENCE [LARGE SCALE GENOMIC DNA]</scope>
</reference>
<sequence length="142" mass="17132">MYKSWSKLDGTFNKKCEAKRSDSYDIFPSASEVEQMRLRAYRRLFNAEPTIVLAEVEELLNLEKFYIEKIRALTINEVGKNPKSQFKRVYQMNNLDDATDRKRRSVRKQEIRRLEDGEKFDWRAKKLEYEKLKLKKKTSRLE</sequence>
<name>A0A8S1FCB3_9PELO</name>
<evidence type="ECO:0000313" key="2">
    <source>
        <dbReference type="Proteomes" id="UP000494206"/>
    </source>
</evidence>
<accession>A0A8S1FCB3</accession>
<dbReference type="EMBL" id="CADEPM010000015">
    <property type="protein sequence ID" value="CAB3411630.1"/>
    <property type="molecule type" value="Genomic_DNA"/>
</dbReference>
<gene>
    <name evidence="1" type="ORF">CBOVIS_LOCUS13008</name>
</gene>
<protein>
    <submittedName>
        <fullName evidence="1">Uncharacterized protein</fullName>
    </submittedName>
</protein>